<organism evidence="3 4">
    <name type="scientific">Tegillarca granosa</name>
    <name type="common">Malaysian cockle</name>
    <name type="synonym">Anadara granosa</name>
    <dbReference type="NCBI Taxonomy" id="220873"/>
    <lineage>
        <taxon>Eukaryota</taxon>
        <taxon>Metazoa</taxon>
        <taxon>Spiralia</taxon>
        <taxon>Lophotrochozoa</taxon>
        <taxon>Mollusca</taxon>
        <taxon>Bivalvia</taxon>
        <taxon>Autobranchia</taxon>
        <taxon>Pteriomorphia</taxon>
        <taxon>Arcoida</taxon>
        <taxon>Arcoidea</taxon>
        <taxon>Arcidae</taxon>
        <taxon>Tegillarca</taxon>
    </lineage>
</organism>
<dbReference type="PROSITE" id="PS50041">
    <property type="entry name" value="C_TYPE_LECTIN_2"/>
    <property type="match status" value="1"/>
</dbReference>
<dbReference type="InterPro" id="IPR016186">
    <property type="entry name" value="C-type_lectin-like/link_sf"/>
</dbReference>
<dbReference type="Proteomes" id="UP001217089">
    <property type="component" value="Unassembled WGS sequence"/>
</dbReference>
<dbReference type="InterPro" id="IPR016187">
    <property type="entry name" value="CTDL_fold"/>
</dbReference>
<keyword evidence="4" id="KW-1185">Reference proteome</keyword>
<dbReference type="PROSITE" id="PS00615">
    <property type="entry name" value="C_TYPE_LECTIN_1"/>
    <property type="match status" value="1"/>
</dbReference>
<comment type="caution">
    <text evidence="3">The sequence shown here is derived from an EMBL/GenBank/DDBJ whole genome shotgun (WGS) entry which is preliminary data.</text>
</comment>
<evidence type="ECO:0000256" key="1">
    <source>
        <dbReference type="ARBA" id="ARBA00023157"/>
    </source>
</evidence>
<dbReference type="InterPro" id="IPR001304">
    <property type="entry name" value="C-type_lectin-like"/>
</dbReference>
<sequence length="86" mass="10492">MLKGAESYWIGLSDQHDERTFRWEGTGEEVGFSYWRKHQPDNHGGTEDCTHYYNIDRYKWNDMSCDYQSQYICQRMYKEFSSNERV</sequence>
<dbReference type="Gene3D" id="3.10.100.10">
    <property type="entry name" value="Mannose-Binding Protein A, subunit A"/>
    <property type="match status" value="1"/>
</dbReference>
<protein>
    <recommendedName>
        <fullName evidence="2">C-type lectin domain-containing protein</fullName>
    </recommendedName>
</protein>
<dbReference type="PANTHER" id="PTHR22801:SF63">
    <property type="entry name" value="C-TYPE LECTIN DOMAIN-CONTAINING PROTEIN"/>
    <property type="match status" value="1"/>
</dbReference>
<name>A0ABQ9FUX5_TEGGR</name>
<dbReference type="SUPFAM" id="SSF56436">
    <property type="entry name" value="C-type lectin-like"/>
    <property type="match status" value="1"/>
</dbReference>
<evidence type="ECO:0000313" key="3">
    <source>
        <dbReference type="EMBL" id="KAJ8321054.1"/>
    </source>
</evidence>
<gene>
    <name evidence="3" type="ORF">KUTeg_002641</name>
</gene>
<evidence type="ECO:0000259" key="2">
    <source>
        <dbReference type="PROSITE" id="PS50041"/>
    </source>
</evidence>
<dbReference type="InterPro" id="IPR050801">
    <property type="entry name" value="Ca-Dep_Lectins_ImmuneDev"/>
</dbReference>
<evidence type="ECO:0000313" key="4">
    <source>
        <dbReference type="Proteomes" id="UP001217089"/>
    </source>
</evidence>
<proteinExistence type="predicted"/>
<dbReference type="EMBL" id="JARBDR010000141">
    <property type="protein sequence ID" value="KAJ8321054.1"/>
    <property type="molecule type" value="Genomic_DNA"/>
</dbReference>
<reference evidence="3 4" key="1">
    <citation type="submission" date="2022-12" db="EMBL/GenBank/DDBJ databases">
        <title>Chromosome-level genome of Tegillarca granosa.</title>
        <authorList>
            <person name="Kim J."/>
        </authorList>
    </citation>
    <scope>NUCLEOTIDE SEQUENCE [LARGE SCALE GENOMIC DNA]</scope>
    <source>
        <strain evidence="3">Teg-2019</strain>
        <tissue evidence="3">Adductor muscle</tissue>
    </source>
</reference>
<dbReference type="PANTHER" id="PTHR22801">
    <property type="entry name" value="LITHOSTATHINE"/>
    <property type="match status" value="1"/>
</dbReference>
<feature type="domain" description="C-type lectin" evidence="2">
    <location>
        <begin position="1"/>
        <end position="74"/>
    </location>
</feature>
<accession>A0ABQ9FUX5</accession>
<dbReference type="InterPro" id="IPR018378">
    <property type="entry name" value="C-type_lectin_CS"/>
</dbReference>
<keyword evidence="1" id="KW-1015">Disulfide bond</keyword>
<dbReference type="Pfam" id="PF00059">
    <property type="entry name" value="Lectin_C"/>
    <property type="match status" value="1"/>
</dbReference>